<dbReference type="Proteomes" id="UP000463949">
    <property type="component" value="Chromosome"/>
</dbReference>
<dbReference type="EMBL" id="CP024621">
    <property type="protein sequence ID" value="QHD48453.1"/>
    <property type="molecule type" value="Genomic_DNA"/>
</dbReference>
<gene>
    <name evidence="1" type="ORF">CTT34_01450</name>
</gene>
<reference evidence="1 2" key="1">
    <citation type="submission" date="2017-10" db="EMBL/GenBank/DDBJ databases">
        <title>Coral associated bacteria.</title>
        <authorList>
            <person name="Wang X."/>
        </authorList>
    </citation>
    <scope>NUCLEOTIDE SEQUENCE [LARGE SCALE GENOMIC DNA]</scope>
    <source>
        <strain evidence="1 2">SCSIO 43005</strain>
    </source>
</reference>
<evidence type="ECO:0000313" key="2">
    <source>
        <dbReference type="Proteomes" id="UP000463949"/>
    </source>
</evidence>
<dbReference type="AlphaFoldDB" id="A0A857GGR2"/>
<sequence length="220" mass="24408">MSYEAWRISFQDSEQAAKAAFQEAQRYERLFAMAISSIFEISEAAGLRKEDQLMGGTAQVLEVIEKLKARREKWKARALKAEQFNREMVAKAASNHLEGYRELGRKAAAAEEERDTLAAFQADLISKLTACQAVLHSLAHDGEVTPAYADDAKTVLKRAPKESLKVLCVNQQQQGCLRAAEELRNGPIDWNKFGDTPREQAANVAILVGNQIRKEAGGSQ</sequence>
<dbReference type="RefSeq" id="WP_159340733.1">
    <property type="nucleotide sequence ID" value="NZ_CP024621.1"/>
</dbReference>
<dbReference type="KEGG" id="hmd:CTT34_01450"/>
<dbReference type="OrthoDB" id="9991379at2"/>
<evidence type="ECO:0000313" key="1">
    <source>
        <dbReference type="EMBL" id="QHD48453.1"/>
    </source>
</evidence>
<proteinExistence type="predicted"/>
<name>A0A857GGR2_9GAMM</name>
<accession>A0A857GGR2</accession>
<protein>
    <submittedName>
        <fullName evidence="1">Uncharacterized protein</fullName>
    </submittedName>
</protein>
<organism evidence="1 2">
    <name type="scientific">Vreelandella aquamarina</name>
    <dbReference type="NCBI Taxonomy" id="77097"/>
    <lineage>
        <taxon>Bacteria</taxon>
        <taxon>Pseudomonadati</taxon>
        <taxon>Pseudomonadota</taxon>
        <taxon>Gammaproteobacteria</taxon>
        <taxon>Oceanospirillales</taxon>
        <taxon>Halomonadaceae</taxon>
        <taxon>Vreelandella</taxon>
    </lineage>
</organism>